<organism evidence="2 6">
    <name type="scientific">Phytophthora cactorum</name>
    <dbReference type="NCBI Taxonomy" id="29920"/>
    <lineage>
        <taxon>Eukaryota</taxon>
        <taxon>Sar</taxon>
        <taxon>Stramenopiles</taxon>
        <taxon>Oomycota</taxon>
        <taxon>Peronosporomycetes</taxon>
        <taxon>Peronosporales</taxon>
        <taxon>Peronosporaceae</taxon>
        <taxon>Phytophthora</taxon>
    </lineage>
</organism>
<dbReference type="EMBL" id="RCMG01000212">
    <property type="protein sequence ID" value="KAG2859557.1"/>
    <property type="molecule type" value="Genomic_DNA"/>
</dbReference>
<evidence type="ECO:0008006" key="7">
    <source>
        <dbReference type="Google" id="ProtNLM"/>
    </source>
</evidence>
<dbReference type="VEuPathDB" id="FungiDB:PC110_g5123"/>
<evidence type="ECO:0000313" key="3">
    <source>
        <dbReference type="EMBL" id="KAG2913493.1"/>
    </source>
</evidence>
<dbReference type="Proteomes" id="UP000774804">
    <property type="component" value="Unassembled WGS sequence"/>
</dbReference>
<dbReference type="Proteomes" id="UP000736787">
    <property type="component" value="Unassembled WGS sequence"/>
</dbReference>
<evidence type="ECO:0000313" key="6">
    <source>
        <dbReference type="Proteomes" id="UP000735874"/>
    </source>
</evidence>
<dbReference type="Gene3D" id="3.80.10.10">
    <property type="entry name" value="Ribonuclease Inhibitor"/>
    <property type="match status" value="1"/>
</dbReference>
<dbReference type="EMBL" id="RCML01000046">
    <property type="protein sequence ID" value="KAG2995669.1"/>
    <property type="molecule type" value="Genomic_DNA"/>
</dbReference>
<feature type="signal peptide" evidence="1">
    <location>
        <begin position="1"/>
        <end position="15"/>
    </location>
</feature>
<dbReference type="EMBL" id="RCMI01000194">
    <property type="protein sequence ID" value="KAG2926520.1"/>
    <property type="molecule type" value="Genomic_DNA"/>
</dbReference>
<dbReference type="SUPFAM" id="SSF52058">
    <property type="entry name" value="L domain-like"/>
    <property type="match status" value="1"/>
</dbReference>
<sequence>MVHILIATWGMVVLALHIDASLRTQLIECNPKVHPMAGALPSCFVVNFDCYRLGISGLMDEVKKEWERFDHGTVEKLQILHCSAMEVPTHIQQFHHLREIYAYNTTFVKWDANAALSGDHHPKLGSISIARSNMTGGLLPLGLHSKDFPSTVFGMYFVETNLKSLPDDLDSKWPRCAIYIENSLLTDVPPSLMRLQPSTLSLAGNPIRAAPKEIFESGIIQYTSLSRTLVCELPQNVSFVLSYATQLELMNTSISFFWAWIDPLAELALELSSTIFAGGSTYCFDLEKILSGTASTFSEPFQAGHSTLLMNASEANWDILRRAVDCTAMTEPTTPRLAYWDQLFALGA</sequence>
<dbReference type="Proteomes" id="UP000697107">
    <property type="component" value="Unassembled WGS sequence"/>
</dbReference>
<dbReference type="Proteomes" id="UP000735874">
    <property type="component" value="Unassembled WGS sequence"/>
</dbReference>
<protein>
    <recommendedName>
        <fullName evidence="7">Leucine-rich repeat domain, L domain-like</fullName>
    </recommendedName>
</protein>
<gene>
    <name evidence="2" type="ORF">PC113_g8833</name>
    <name evidence="4" type="ORF">PC115_g7855</name>
    <name evidence="3" type="ORF">PC117_g18562</name>
    <name evidence="5" type="ORF">PC118_g2886</name>
</gene>
<keyword evidence="1" id="KW-0732">Signal</keyword>
<dbReference type="AlphaFoldDB" id="A0A8T0ZBH8"/>
<feature type="chain" id="PRO_5040097032" description="Leucine-rich repeat domain, L domain-like" evidence="1">
    <location>
        <begin position="16"/>
        <end position="348"/>
    </location>
</feature>
<evidence type="ECO:0000313" key="5">
    <source>
        <dbReference type="EMBL" id="KAG2995669.1"/>
    </source>
</evidence>
<dbReference type="InterPro" id="IPR032675">
    <property type="entry name" value="LRR_dom_sf"/>
</dbReference>
<reference evidence="2" key="1">
    <citation type="submission" date="2018-10" db="EMBL/GenBank/DDBJ databases">
        <title>Effector identification in a new, highly contiguous assembly of the strawberry crown rot pathogen Phytophthora cactorum.</title>
        <authorList>
            <person name="Armitage A.D."/>
            <person name="Nellist C.F."/>
            <person name="Bates H."/>
            <person name="Vickerstaff R.J."/>
            <person name="Harrison R.J."/>
        </authorList>
    </citation>
    <scope>NUCLEOTIDE SEQUENCE</scope>
    <source>
        <strain evidence="2">15-7</strain>
        <strain evidence="4">4032</strain>
        <strain evidence="3">4040</strain>
        <strain evidence="5">P415</strain>
    </source>
</reference>
<evidence type="ECO:0000313" key="4">
    <source>
        <dbReference type="EMBL" id="KAG2926520.1"/>
    </source>
</evidence>
<evidence type="ECO:0000313" key="2">
    <source>
        <dbReference type="EMBL" id="KAG2859557.1"/>
    </source>
</evidence>
<name>A0A8T0ZBH8_9STRA</name>
<evidence type="ECO:0000256" key="1">
    <source>
        <dbReference type="SAM" id="SignalP"/>
    </source>
</evidence>
<proteinExistence type="predicted"/>
<comment type="caution">
    <text evidence="2">The sequence shown here is derived from an EMBL/GenBank/DDBJ whole genome shotgun (WGS) entry which is preliminary data.</text>
</comment>
<dbReference type="EMBL" id="RCMK01000756">
    <property type="protein sequence ID" value="KAG2913493.1"/>
    <property type="molecule type" value="Genomic_DNA"/>
</dbReference>
<accession>A0A8T0ZBH8</accession>